<dbReference type="InterPro" id="IPR010368">
    <property type="entry name" value="Com_YlbF"/>
</dbReference>
<dbReference type="AlphaFoldDB" id="A0A521AE26"/>
<name>A0A521AE26_9BACL</name>
<evidence type="ECO:0000313" key="2">
    <source>
        <dbReference type="EMBL" id="SMO33026.1"/>
    </source>
</evidence>
<dbReference type="Pfam" id="PF06133">
    <property type="entry name" value="Com_YlbF"/>
    <property type="match status" value="1"/>
</dbReference>
<organism evidence="2 3">
    <name type="scientific">Melghirimyces algeriensis</name>
    <dbReference type="NCBI Taxonomy" id="910412"/>
    <lineage>
        <taxon>Bacteria</taxon>
        <taxon>Bacillati</taxon>
        <taxon>Bacillota</taxon>
        <taxon>Bacilli</taxon>
        <taxon>Bacillales</taxon>
        <taxon>Thermoactinomycetaceae</taxon>
        <taxon>Melghirimyces</taxon>
    </lineage>
</organism>
<comment type="similarity">
    <text evidence="1">Belongs to the UPF0342 family.</text>
</comment>
<keyword evidence="3" id="KW-1185">Reference proteome</keyword>
<dbReference type="Gene3D" id="1.20.1500.10">
    <property type="entry name" value="YheA/YmcA-like"/>
    <property type="match status" value="1"/>
</dbReference>
<sequence>MSEENVYDKAHELARTIRSSEEWKALAKTWEDVDKNPEHRRYIEQFRELSMELQALQMQGKDPSQEKGEEWNRLLQKIQSDSTLSKYLESERRFGQLMADINRIVSGPVEELYKNSRGK</sequence>
<dbReference type="SUPFAM" id="SSF158622">
    <property type="entry name" value="YheA/YmcA-like"/>
    <property type="match status" value="1"/>
</dbReference>
<reference evidence="2 3" key="1">
    <citation type="submission" date="2017-05" db="EMBL/GenBank/DDBJ databases">
        <authorList>
            <person name="Varghese N."/>
            <person name="Submissions S."/>
        </authorList>
    </citation>
    <scope>NUCLEOTIDE SEQUENCE [LARGE SCALE GENOMIC DNA]</scope>
    <source>
        <strain evidence="2 3">DSM 45474</strain>
    </source>
</reference>
<evidence type="ECO:0000313" key="3">
    <source>
        <dbReference type="Proteomes" id="UP000315636"/>
    </source>
</evidence>
<dbReference type="InterPro" id="IPR023378">
    <property type="entry name" value="YheA/YmcA-like_dom_sf"/>
</dbReference>
<dbReference type="EMBL" id="FXTI01000001">
    <property type="protein sequence ID" value="SMO33026.1"/>
    <property type="molecule type" value="Genomic_DNA"/>
</dbReference>
<dbReference type="HAMAP" id="MF_01526">
    <property type="entry name" value="UPF0342"/>
    <property type="match status" value="1"/>
</dbReference>
<dbReference type="RefSeq" id="WP_185955944.1">
    <property type="nucleotide sequence ID" value="NZ_FXTI01000001.1"/>
</dbReference>
<dbReference type="Proteomes" id="UP000315636">
    <property type="component" value="Unassembled WGS sequence"/>
</dbReference>
<evidence type="ECO:0000256" key="1">
    <source>
        <dbReference type="HAMAP-Rule" id="MF_01526"/>
    </source>
</evidence>
<accession>A0A521AE26</accession>
<proteinExistence type="inferred from homology"/>
<gene>
    <name evidence="2" type="ORF">SAMN06264849_10187</name>
</gene>
<protein>
    <recommendedName>
        <fullName evidence="1">UPF0342 protein SAMN06264849_10187</fullName>
    </recommendedName>
</protein>